<dbReference type="InterPro" id="IPR058240">
    <property type="entry name" value="rSAM_sf"/>
</dbReference>
<dbReference type="Pfam" id="PF06968">
    <property type="entry name" value="BATS"/>
    <property type="match status" value="1"/>
</dbReference>
<dbReference type="InterPro" id="IPR010722">
    <property type="entry name" value="BATS_dom"/>
</dbReference>
<dbReference type="PROSITE" id="PS51918">
    <property type="entry name" value="RADICAL_SAM"/>
    <property type="match status" value="1"/>
</dbReference>
<dbReference type="GO" id="GO:0051539">
    <property type="term" value="F:4 iron, 4 sulfur cluster binding"/>
    <property type="evidence" value="ECO:0007669"/>
    <property type="project" value="UniProtKB-KW"/>
</dbReference>
<dbReference type="InterPro" id="IPR007197">
    <property type="entry name" value="rSAM"/>
</dbReference>
<keyword evidence="3" id="KW-0004">4Fe-4S</keyword>
<keyword evidence="7" id="KW-0408">Iron</keyword>
<comment type="subunit">
    <text evidence="13">Forms a heterodimer with ThiG.</text>
</comment>
<organism evidence="19 20">
    <name type="scientific">Moellerella wisconsensis ATCC 35017</name>
    <dbReference type="NCBI Taxonomy" id="1354267"/>
    <lineage>
        <taxon>Bacteria</taxon>
        <taxon>Pseudomonadati</taxon>
        <taxon>Pseudomonadota</taxon>
        <taxon>Gammaproteobacteria</taxon>
        <taxon>Enterobacterales</taxon>
        <taxon>Morganellaceae</taxon>
        <taxon>Moellerella</taxon>
    </lineage>
</organism>
<reference evidence="19 20" key="1">
    <citation type="submission" date="2015-07" db="EMBL/GenBank/DDBJ databases">
        <title>ATOL: Assembling a taxonomically balanced genome-scale reconstruction of the evolutionary history of the Enterobacteriaceae.</title>
        <authorList>
            <person name="Plunkett G.III."/>
            <person name="Neeno-Eckwall E.C."/>
            <person name="Glasner J.D."/>
            <person name="Perna N.T."/>
        </authorList>
    </citation>
    <scope>NUCLEOTIDE SEQUENCE [LARGE SCALE GENOMIC DNA]</scope>
    <source>
        <strain evidence="19 20">ATCC 35017</strain>
    </source>
</reference>
<evidence type="ECO:0000256" key="4">
    <source>
        <dbReference type="ARBA" id="ARBA00022691"/>
    </source>
</evidence>
<evidence type="ECO:0000256" key="5">
    <source>
        <dbReference type="ARBA" id="ARBA00022723"/>
    </source>
</evidence>
<evidence type="ECO:0000256" key="6">
    <source>
        <dbReference type="ARBA" id="ARBA00022857"/>
    </source>
</evidence>
<dbReference type="OrthoDB" id="9801120at2"/>
<proteinExistence type="inferred from homology"/>
<dbReference type="PANTHER" id="PTHR43583">
    <property type="entry name" value="2-IMINOACETATE SYNTHASE"/>
    <property type="match status" value="1"/>
</dbReference>
<dbReference type="CDD" id="cd01335">
    <property type="entry name" value="Radical_SAM"/>
    <property type="match status" value="1"/>
</dbReference>
<comment type="caution">
    <text evidence="19">The sequence shown here is derived from an EMBL/GenBank/DDBJ whole genome shotgun (WGS) entry which is preliminary data.</text>
</comment>
<dbReference type="RefSeq" id="WP_053907445.1">
    <property type="nucleotide sequence ID" value="NZ_CAWMUS010000008.1"/>
</dbReference>
<evidence type="ECO:0000256" key="15">
    <source>
        <dbReference type="ARBA" id="ARBA00069280"/>
    </source>
</evidence>
<dbReference type="InterPro" id="IPR034428">
    <property type="entry name" value="ThiH/NoCL/HydG-like"/>
</dbReference>
<comment type="cofactor">
    <cofactor evidence="1">
        <name>[4Fe-4S] cluster</name>
        <dbReference type="ChEBI" id="CHEBI:49883"/>
    </cofactor>
</comment>
<feature type="domain" description="Radical SAM core" evidence="18">
    <location>
        <begin position="72"/>
        <end position="302"/>
    </location>
</feature>
<evidence type="ECO:0000256" key="12">
    <source>
        <dbReference type="ARBA" id="ARBA00061652"/>
    </source>
</evidence>
<dbReference type="Proteomes" id="UP000053226">
    <property type="component" value="Unassembled WGS sequence"/>
</dbReference>
<evidence type="ECO:0000256" key="9">
    <source>
        <dbReference type="ARBA" id="ARBA00023239"/>
    </source>
</evidence>
<comment type="function">
    <text evidence="11">Catalyzes the radical-mediated cleavage of tyrosine to 2-iminoacetate and 4-cresol.</text>
</comment>
<evidence type="ECO:0000256" key="10">
    <source>
        <dbReference type="ARBA" id="ARBA00052130"/>
    </source>
</evidence>
<keyword evidence="4" id="KW-0949">S-adenosyl-L-methionine</keyword>
<dbReference type="Pfam" id="PF04055">
    <property type="entry name" value="Radical_SAM"/>
    <property type="match status" value="1"/>
</dbReference>
<dbReference type="Gene3D" id="3.20.20.70">
    <property type="entry name" value="Aldolase class I"/>
    <property type="match status" value="1"/>
</dbReference>
<dbReference type="AlphaFoldDB" id="A0A0N0Z8V6"/>
<evidence type="ECO:0000256" key="3">
    <source>
        <dbReference type="ARBA" id="ARBA00022485"/>
    </source>
</evidence>
<keyword evidence="8" id="KW-0411">Iron-sulfur</keyword>
<dbReference type="InterPro" id="IPR013785">
    <property type="entry name" value="Aldolase_TIM"/>
</dbReference>
<dbReference type="SMART" id="SM00876">
    <property type="entry name" value="BATS"/>
    <property type="match status" value="1"/>
</dbReference>
<dbReference type="SFLD" id="SFLDF00301">
    <property type="entry name" value="2-iminoacetate_synthase_(ThiH)"/>
    <property type="match status" value="1"/>
</dbReference>
<evidence type="ECO:0000313" key="20">
    <source>
        <dbReference type="Proteomes" id="UP000053226"/>
    </source>
</evidence>
<dbReference type="GO" id="GO:0005506">
    <property type="term" value="F:iron ion binding"/>
    <property type="evidence" value="ECO:0007669"/>
    <property type="project" value="InterPro"/>
</dbReference>
<dbReference type="GO" id="GO:0036355">
    <property type="term" value="F:2-iminoacetate synthase activity"/>
    <property type="evidence" value="ECO:0007669"/>
    <property type="project" value="UniProtKB-EC"/>
</dbReference>
<name>A0A0N0Z8V6_9GAMM</name>
<evidence type="ECO:0000256" key="11">
    <source>
        <dbReference type="ARBA" id="ARBA00056430"/>
    </source>
</evidence>
<dbReference type="SUPFAM" id="SSF102114">
    <property type="entry name" value="Radical SAM enzymes"/>
    <property type="match status" value="1"/>
</dbReference>
<evidence type="ECO:0000256" key="14">
    <source>
        <dbReference type="ARBA" id="ARBA00066802"/>
    </source>
</evidence>
<dbReference type="SFLD" id="SFLDG01060">
    <property type="entry name" value="BATS_domain_containing"/>
    <property type="match status" value="1"/>
</dbReference>
<protein>
    <recommendedName>
        <fullName evidence="15">2-iminoacetate synthase</fullName>
        <ecNumber evidence="14">4.1.99.19</ecNumber>
    </recommendedName>
    <alternativeName>
        <fullName evidence="16">Dehydroglycine synthase</fullName>
    </alternativeName>
    <alternativeName>
        <fullName evidence="17">Tyrosine lyase</fullName>
    </alternativeName>
</protein>
<dbReference type="SFLD" id="SFLDS00029">
    <property type="entry name" value="Radical_SAM"/>
    <property type="match status" value="1"/>
</dbReference>
<evidence type="ECO:0000256" key="17">
    <source>
        <dbReference type="ARBA" id="ARBA00078269"/>
    </source>
</evidence>
<sequence length="373" mass="42613">MSHCFSQHWQQLDWDDLTLRLHAKTAADVERALSCDTLTLDDFMALLSPAARDYLEPMAHKAQSLTRQRFGNTVGFYVPLYLSNLCANDCTYCGFSMSNKIKRKTLNHTEIINECQTIRKLGFDSLLLVTGEHQHKVGMDYFRQYLPIIRQYFSALMMEVQPLSTEEYAELKTLGLDGVMVYQETYHQPSYQRHHLKGKKQDFHWRLNTPDRLGQAGIDKIGLGALVGLSASWRTDCYMVAEHLIYLQKHYWQSRYSISFPRLRPCAGSIEPASVMTEAELVQLICAFRLLAPDVELSLSTRESPYFRDHVIPLAINNVSAGSKTQPGGYADDHAELEQFTPHDNRSAQQVAQAIVQSGLQPVWKDWDGYLGR</sequence>
<comment type="catalytic activity">
    <reaction evidence="10">
        <text>L-tyrosine + S-adenosyl-L-methionine + NADPH = 2-iminoacetate + 4-methylphenol + 5'-deoxyadenosine + L-methionine + NADP(+)</text>
        <dbReference type="Rhea" id="RHEA:26361"/>
        <dbReference type="ChEBI" id="CHEBI:17319"/>
        <dbReference type="ChEBI" id="CHEBI:17847"/>
        <dbReference type="ChEBI" id="CHEBI:57783"/>
        <dbReference type="ChEBI" id="CHEBI:57844"/>
        <dbReference type="ChEBI" id="CHEBI:58315"/>
        <dbReference type="ChEBI" id="CHEBI:58349"/>
        <dbReference type="ChEBI" id="CHEBI:59789"/>
        <dbReference type="ChEBI" id="CHEBI:77846"/>
        <dbReference type="EC" id="4.1.99.19"/>
    </reaction>
</comment>
<evidence type="ECO:0000313" key="19">
    <source>
        <dbReference type="EMBL" id="KPD03709.1"/>
    </source>
</evidence>
<comment type="pathway">
    <text evidence="2">Cofactor biosynthesis; thiamine diphosphate biosynthesis.</text>
</comment>
<evidence type="ECO:0000259" key="18">
    <source>
        <dbReference type="PROSITE" id="PS51918"/>
    </source>
</evidence>
<keyword evidence="5" id="KW-0479">Metal-binding</keyword>
<dbReference type="PANTHER" id="PTHR43583:SF1">
    <property type="entry name" value="2-IMINOACETATE SYNTHASE"/>
    <property type="match status" value="1"/>
</dbReference>
<dbReference type="FunFam" id="3.20.20.70:FF:000122">
    <property type="entry name" value="2-iminoacetate synthase ThiH"/>
    <property type="match status" value="1"/>
</dbReference>
<evidence type="ECO:0000256" key="13">
    <source>
        <dbReference type="ARBA" id="ARBA00063197"/>
    </source>
</evidence>
<dbReference type="EC" id="4.1.99.19" evidence="14"/>
<accession>A0A0N0Z8V6</accession>
<dbReference type="NCBIfam" id="TIGR02351">
    <property type="entry name" value="thiH"/>
    <property type="match status" value="1"/>
</dbReference>
<keyword evidence="9" id="KW-0456">Lyase</keyword>
<gene>
    <name evidence="19" type="ORF">M992_0844</name>
</gene>
<dbReference type="SFLD" id="SFLDG01081">
    <property type="entry name" value="cleavage_of_the_Ca-Cb_bond_in"/>
    <property type="match status" value="1"/>
</dbReference>
<evidence type="ECO:0000256" key="7">
    <source>
        <dbReference type="ARBA" id="ARBA00023004"/>
    </source>
</evidence>
<evidence type="ECO:0000256" key="1">
    <source>
        <dbReference type="ARBA" id="ARBA00001966"/>
    </source>
</evidence>
<evidence type="ECO:0000256" key="16">
    <source>
        <dbReference type="ARBA" id="ARBA00076202"/>
    </source>
</evidence>
<dbReference type="InterPro" id="IPR012726">
    <property type="entry name" value="ThiH"/>
</dbReference>
<evidence type="ECO:0000256" key="8">
    <source>
        <dbReference type="ARBA" id="ARBA00023014"/>
    </source>
</evidence>
<keyword evidence="20" id="KW-1185">Reference proteome</keyword>
<keyword evidence="6" id="KW-0521">NADP</keyword>
<evidence type="ECO:0000256" key="2">
    <source>
        <dbReference type="ARBA" id="ARBA00004948"/>
    </source>
</evidence>
<comment type="similarity">
    <text evidence="12">Belongs to the radical SAM superfamily. ThiH family.</text>
</comment>
<dbReference type="EMBL" id="LGAA01000008">
    <property type="protein sequence ID" value="KPD03709.1"/>
    <property type="molecule type" value="Genomic_DNA"/>
</dbReference>